<organism evidence="9 10">
    <name type="scientific">Acanthoscelides obtectus</name>
    <name type="common">Bean weevil</name>
    <name type="synonym">Bruchus obtectus</name>
    <dbReference type="NCBI Taxonomy" id="200917"/>
    <lineage>
        <taxon>Eukaryota</taxon>
        <taxon>Metazoa</taxon>
        <taxon>Ecdysozoa</taxon>
        <taxon>Arthropoda</taxon>
        <taxon>Hexapoda</taxon>
        <taxon>Insecta</taxon>
        <taxon>Pterygota</taxon>
        <taxon>Neoptera</taxon>
        <taxon>Endopterygota</taxon>
        <taxon>Coleoptera</taxon>
        <taxon>Polyphaga</taxon>
        <taxon>Cucujiformia</taxon>
        <taxon>Chrysomeloidea</taxon>
        <taxon>Chrysomelidae</taxon>
        <taxon>Bruchinae</taxon>
        <taxon>Bruchini</taxon>
        <taxon>Acanthoscelides</taxon>
    </lineage>
</organism>
<dbReference type="Pfam" id="PF13359">
    <property type="entry name" value="DDE_Tnp_4"/>
    <property type="match status" value="1"/>
</dbReference>
<evidence type="ECO:0000259" key="8">
    <source>
        <dbReference type="Pfam" id="PF13359"/>
    </source>
</evidence>
<comment type="cofactor">
    <cofactor evidence="1">
        <name>a divalent metal cation</name>
        <dbReference type="ChEBI" id="CHEBI:60240"/>
    </cofactor>
</comment>
<keyword evidence="10" id="KW-1185">Reference proteome</keyword>
<keyword evidence="4" id="KW-0540">Nuclease</keyword>
<dbReference type="OrthoDB" id="6716851at2759"/>
<reference evidence="9" key="1">
    <citation type="submission" date="2022-03" db="EMBL/GenBank/DDBJ databases">
        <authorList>
            <person name="Sayadi A."/>
        </authorList>
    </citation>
    <scope>NUCLEOTIDE SEQUENCE</scope>
</reference>
<keyword evidence="5" id="KW-0479">Metal-binding</keyword>
<evidence type="ECO:0000256" key="7">
    <source>
        <dbReference type="ARBA" id="ARBA00023242"/>
    </source>
</evidence>
<comment type="caution">
    <text evidence="9">The sequence shown here is derived from an EMBL/GenBank/DDBJ whole genome shotgun (WGS) entry which is preliminary data.</text>
</comment>
<comment type="similarity">
    <text evidence="3">Belongs to the HARBI1 family.</text>
</comment>
<evidence type="ECO:0000256" key="2">
    <source>
        <dbReference type="ARBA" id="ARBA00004123"/>
    </source>
</evidence>
<accession>A0A9P0LLI9</accession>
<protein>
    <recommendedName>
        <fullName evidence="8">DDE Tnp4 domain-containing protein</fullName>
    </recommendedName>
</protein>
<evidence type="ECO:0000256" key="1">
    <source>
        <dbReference type="ARBA" id="ARBA00001968"/>
    </source>
</evidence>
<dbReference type="GO" id="GO:0005634">
    <property type="term" value="C:nucleus"/>
    <property type="evidence" value="ECO:0007669"/>
    <property type="project" value="UniProtKB-SubCell"/>
</dbReference>
<evidence type="ECO:0000256" key="5">
    <source>
        <dbReference type="ARBA" id="ARBA00022723"/>
    </source>
</evidence>
<evidence type="ECO:0000256" key="3">
    <source>
        <dbReference type="ARBA" id="ARBA00006958"/>
    </source>
</evidence>
<dbReference type="PANTHER" id="PTHR22930:SF284">
    <property type="entry name" value="DDE TNP4 DOMAIN-CONTAINING PROTEIN"/>
    <property type="match status" value="1"/>
</dbReference>
<sequence length="378" mass="43550">MKREHSSHINLVNELKFAPKDWHNYLRMIEETYLKLLSMITPLIKNQDTVMPKAVSPHERLTTTLRFLATGRSYENLEFTTIISPQALGVIIPETCEAIYKVLRQDYFKFPQTEDEWKNVAKHFENRWNFPHCLGAIDGKHIDIIPPSGSGSYFYNYKGRHSMVLLAIVDARYQFIMCSFGVNGRISDGGVLQTTTFYDKLQKHQLSIPSDEPIKGSSKILPYVFLADDAFALRTDMIKPYRQADLNSRERNIYNYRVSRARRIVENAFGILASRFRIYKTQINLEPKNIDKVVMASCALHNFLMSSSNSYSSAECFDHENLEDGTITSGLTSHDSNMEPLYRRNSGNNATAAKNVREQYVHYFNNEGSVPWQDNFIP</sequence>
<proteinExistence type="inferred from homology"/>
<dbReference type="Proteomes" id="UP001152888">
    <property type="component" value="Unassembled WGS sequence"/>
</dbReference>
<evidence type="ECO:0000313" key="9">
    <source>
        <dbReference type="EMBL" id="CAH1995856.1"/>
    </source>
</evidence>
<dbReference type="GO" id="GO:0004518">
    <property type="term" value="F:nuclease activity"/>
    <property type="evidence" value="ECO:0007669"/>
    <property type="project" value="UniProtKB-KW"/>
</dbReference>
<evidence type="ECO:0000313" key="10">
    <source>
        <dbReference type="Proteomes" id="UP001152888"/>
    </source>
</evidence>
<dbReference type="InterPro" id="IPR045249">
    <property type="entry name" value="HARBI1-like"/>
</dbReference>
<evidence type="ECO:0000256" key="6">
    <source>
        <dbReference type="ARBA" id="ARBA00022801"/>
    </source>
</evidence>
<dbReference type="AlphaFoldDB" id="A0A9P0LLI9"/>
<keyword evidence="6" id="KW-0378">Hydrolase</keyword>
<evidence type="ECO:0000256" key="4">
    <source>
        <dbReference type="ARBA" id="ARBA00022722"/>
    </source>
</evidence>
<comment type="subcellular location">
    <subcellularLocation>
        <location evidence="2">Nucleus</location>
    </subcellularLocation>
</comment>
<gene>
    <name evidence="9" type="ORF">ACAOBT_LOCUS22879</name>
</gene>
<feature type="domain" description="DDE Tnp4" evidence="8">
    <location>
        <begin position="137"/>
        <end position="302"/>
    </location>
</feature>
<dbReference type="PANTHER" id="PTHR22930">
    <property type="match status" value="1"/>
</dbReference>
<dbReference type="InterPro" id="IPR027806">
    <property type="entry name" value="HARBI1_dom"/>
</dbReference>
<dbReference type="EMBL" id="CAKOFQ010007241">
    <property type="protein sequence ID" value="CAH1995856.1"/>
    <property type="molecule type" value="Genomic_DNA"/>
</dbReference>
<name>A0A9P0LLI9_ACAOB</name>
<dbReference type="GO" id="GO:0016787">
    <property type="term" value="F:hydrolase activity"/>
    <property type="evidence" value="ECO:0007669"/>
    <property type="project" value="UniProtKB-KW"/>
</dbReference>
<keyword evidence="7" id="KW-0539">Nucleus</keyword>
<dbReference type="GO" id="GO:0046872">
    <property type="term" value="F:metal ion binding"/>
    <property type="evidence" value="ECO:0007669"/>
    <property type="project" value="UniProtKB-KW"/>
</dbReference>